<gene>
    <name evidence="1" type="ORF">HaLaN_17833</name>
</gene>
<evidence type="ECO:0000313" key="2">
    <source>
        <dbReference type="Proteomes" id="UP000485058"/>
    </source>
</evidence>
<dbReference type="AlphaFoldDB" id="A0A699ZPN2"/>
<organism evidence="1 2">
    <name type="scientific">Haematococcus lacustris</name>
    <name type="common">Green alga</name>
    <name type="synonym">Haematococcus pluvialis</name>
    <dbReference type="NCBI Taxonomy" id="44745"/>
    <lineage>
        <taxon>Eukaryota</taxon>
        <taxon>Viridiplantae</taxon>
        <taxon>Chlorophyta</taxon>
        <taxon>core chlorophytes</taxon>
        <taxon>Chlorophyceae</taxon>
        <taxon>CS clade</taxon>
        <taxon>Chlamydomonadales</taxon>
        <taxon>Haematococcaceae</taxon>
        <taxon>Haematococcus</taxon>
    </lineage>
</organism>
<protein>
    <submittedName>
        <fullName evidence="1">Prolyl 4-hydroxylase</fullName>
    </submittedName>
</protein>
<dbReference type="Gene3D" id="2.60.120.620">
    <property type="entry name" value="q2cbj1_9rhob like domain"/>
    <property type="match status" value="1"/>
</dbReference>
<comment type="caution">
    <text evidence="1">The sequence shown here is derived from an EMBL/GenBank/DDBJ whole genome shotgun (WGS) entry which is preliminary data.</text>
</comment>
<proteinExistence type="predicted"/>
<sequence>MLSLFMPMLSLDQQATKLQYNRGQGGCFPMHLDTDAMLDGRKVTAIFYLNPESVYLL</sequence>
<feature type="non-terminal residue" evidence="1">
    <location>
        <position position="1"/>
    </location>
</feature>
<evidence type="ECO:0000313" key="1">
    <source>
        <dbReference type="EMBL" id="GFH20674.1"/>
    </source>
</evidence>
<keyword evidence="2" id="KW-1185">Reference proteome</keyword>
<name>A0A699ZPN2_HAELA</name>
<reference evidence="1 2" key="1">
    <citation type="submission" date="2020-02" db="EMBL/GenBank/DDBJ databases">
        <title>Draft genome sequence of Haematococcus lacustris strain NIES-144.</title>
        <authorList>
            <person name="Morimoto D."/>
            <person name="Nakagawa S."/>
            <person name="Yoshida T."/>
            <person name="Sawayama S."/>
        </authorList>
    </citation>
    <scope>NUCLEOTIDE SEQUENCE [LARGE SCALE GENOMIC DNA]</scope>
    <source>
        <strain evidence="1 2">NIES-144</strain>
    </source>
</reference>
<dbReference type="EMBL" id="BLLF01001678">
    <property type="protein sequence ID" value="GFH20674.1"/>
    <property type="molecule type" value="Genomic_DNA"/>
</dbReference>
<accession>A0A699ZPN2</accession>
<dbReference type="Proteomes" id="UP000485058">
    <property type="component" value="Unassembled WGS sequence"/>
</dbReference>